<sequence>MISCQGYLYDSCIDDILSLNRIKIARGQVFHMKNCSNILSCNWKQHPKRNRFTSMRTWAVIPNPLFPQQTNEFDCGMYVIKVLMDTSSQYNKWEYYQNLDVCRLKTLAWLMGWENNYIKDEVLKMVEACAKQK</sequence>
<dbReference type="InterPro" id="IPR003653">
    <property type="entry name" value="Peptidase_C48_C"/>
</dbReference>
<evidence type="ECO:0000256" key="2">
    <source>
        <dbReference type="ARBA" id="ARBA00022670"/>
    </source>
</evidence>
<reference evidence="6" key="2">
    <citation type="submission" date="2025-08" db="UniProtKB">
        <authorList>
            <consortium name="RefSeq"/>
        </authorList>
    </citation>
    <scope>IDENTIFICATION</scope>
    <source>
        <tissue evidence="6">Leaf</tissue>
    </source>
</reference>
<dbReference type="Gene3D" id="3.40.395.10">
    <property type="entry name" value="Adenoviral Proteinase, Chain A"/>
    <property type="match status" value="1"/>
</dbReference>
<gene>
    <name evidence="6" type="primary">LOC130466062</name>
</gene>
<evidence type="ECO:0000259" key="4">
    <source>
        <dbReference type="Pfam" id="PF02902"/>
    </source>
</evidence>
<name>A0ABM3R594_SPIOL</name>
<proteinExistence type="inferred from homology"/>
<reference evidence="5" key="1">
    <citation type="journal article" date="2021" name="Nat. Commun.">
        <title>Genomic analyses provide insights into spinach domestication and the genetic basis of agronomic traits.</title>
        <authorList>
            <person name="Cai X."/>
            <person name="Sun X."/>
            <person name="Xu C."/>
            <person name="Sun H."/>
            <person name="Wang X."/>
            <person name="Ge C."/>
            <person name="Zhang Z."/>
            <person name="Wang Q."/>
            <person name="Fei Z."/>
            <person name="Jiao C."/>
            <person name="Wang Q."/>
        </authorList>
    </citation>
    <scope>NUCLEOTIDE SEQUENCE [LARGE SCALE GENOMIC DNA]</scope>
    <source>
        <strain evidence="5">cv. Varoflay</strain>
    </source>
</reference>
<evidence type="ECO:0000313" key="5">
    <source>
        <dbReference type="Proteomes" id="UP000813463"/>
    </source>
</evidence>
<accession>A0ABM3R594</accession>
<dbReference type="GeneID" id="130466062"/>
<evidence type="ECO:0000256" key="3">
    <source>
        <dbReference type="ARBA" id="ARBA00022801"/>
    </source>
</evidence>
<dbReference type="SUPFAM" id="SSF54001">
    <property type="entry name" value="Cysteine proteinases"/>
    <property type="match status" value="1"/>
</dbReference>
<dbReference type="RefSeq" id="XP_056690781.1">
    <property type="nucleotide sequence ID" value="XM_056834803.1"/>
</dbReference>
<organism evidence="5 6">
    <name type="scientific">Spinacia oleracea</name>
    <name type="common">Spinach</name>
    <dbReference type="NCBI Taxonomy" id="3562"/>
    <lineage>
        <taxon>Eukaryota</taxon>
        <taxon>Viridiplantae</taxon>
        <taxon>Streptophyta</taxon>
        <taxon>Embryophyta</taxon>
        <taxon>Tracheophyta</taxon>
        <taxon>Spermatophyta</taxon>
        <taxon>Magnoliopsida</taxon>
        <taxon>eudicotyledons</taxon>
        <taxon>Gunneridae</taxon>
        <taxon>Pentapetalae</taxon>
        <taxon>Caryophyllales</taxon>
        <taxon>Chenopodiaceae</taxon>
        <taxon>Chenopodioideae</taxon>
        <taxon>Anserineae</taxon>
        <taxon>Spinacia</taxon>
    </lineage>
</organism>
<keyword evidence="3" id="KW-0378">Hydrolase</keyword>
<protein>
    <recommendedName>
        <fullName evidence="4">Ubiquitin-like protease family profile domain-containing protein</fullName>
    </recommendedName>
</protein>
<keyword evidence="2" id="KW-0645">Protease</keyword>
<dbReference type="Pfam" id="PF02902">
    <property type="entry name" value="Peptidase_C48"/>
    <property type="match status" value="1"/>
</dbReference>
<comment type="similarity">
    <text evidence="1">Belongs to the peptidase C48 family.</text>
</comment>
<evidence type="ECO:0000256" key="1">
    <source>
        <dbReference type="ARBA" id="ARBA00005234"/>
    </source>
</evidence>
<dbReference type="Proteomes" id="UP000813463">
    <property type="component" value="Chromosome 1"/>
</dbReference>
<keyword evidence="5" id="KW-1185">Reference proteome</keyword>
<dbReference type="InterPro" id="IPR038765">
    <property type="entry name" value="Papain-like_cys_pep_sf"/>
</dbReference>
<feature type="domain" description="Ubiquitin-like protease family profile" evidence="4">
    <location>
        <begin position="47"/>
        <end position="88"/>
    </location>
</feature>
<evidence type="ECO:0000313" key="6">
    <source>
        <dbReference type="RefSeq" id="XP_056690781.1"/>
    </source>
</evidence>